<dbReference type="InterPro" id="IPR022418">
    <property type="entry name" value="Porphobilinogen_deaminase_C"/>
</dbReference>
<gene>
    <name evidence="8" type="primary">hemC/HMBS</name>
    <name evidence="8" type="ORF">AMST5_01627</name>
</gene>
<dbReference type="InterPro" id="IPR022417">
    <property type="entry name" value="Porphobilin_deaminase_N"/>
</dbReference>
<organism evidence="8">
    <name type="scientific">freshwater sediment metagenome</name>
    <dbReference type="NCBI Taxonomy" id="556182"/>
    <lineage>
        <taxon>unclassified sequences</taxon>
        <taxon>metagenomes</taxon>
        <taxon>ecological metagenomes</taxon>
    </lineage>
</organism>
<sequence>MTVKSLRIGTRGSPLALAQTHMVRALLAQAHGVEKEHFAIEIIKTTGDQIQDRPLSESGGKGLFTKELDIALIAGDIDFAVHSSKDLPTHLPAEIVIAGYLPREDVRDAWIGRAGATIDALPPGAVVGTASLRRAAQVKRRRPDLQTTLLRGNVHTRLGKVESGEVDATLLALAGLKRLGLADRATALLPIDDFPPAVGQGAIGITARGKDAETRAALAPILDEATALALAAERAFLAALDGSCRTPIAGHATVGANGELSFYGEVLKADGSEVWIARRKGRAIDAAMIGADAGNEIVLKLPHGVAGLM</sequence>
<dbReference type="Gene3D" id="3.40.190.10">
    <property type="entry name" value="Periplasmic binding protein-like II"/>
    <property type="match status" value="2"/>
</dbReference>
<dbReference type="Gene3D" id="3.30.160.40">
    <property type="entry name" value="Porphobilinogen deaminase, C-terminal domain"/>
    <property type="match status" value="1"/>
</dbReference>
<dbReference type="SUPFAM" id="SSF54782">
    <property type="entry name" value="Porphobilinogen deaminase (hydroxymethylbilane synthase), C-terminal domain"/>
    <property type="match status" value="1"/>
</dbReference>
<proteinExistence type="inferred from homology"/>
<dbReference type="GO" id="GO:0006783">
    <property type="term" value="P:heme biosynthetic process"/>
    <property type="evidence" value="ECO:0007669"/>
    <property type="project" value="TreeGrafter"/>
</dbReference>
<dbReference type="PANTHER" id="PTHR11557">
    <property type="entry name" value="PORPHOBILINOGEN DEAMINASE"/>
    <property type="match status" value="1"/>
</dbReference>
<dbReference type="InterPro" id="IPR000860">
    <property type="entry name" value="HemC"/>
</dbReference>
<dbReference type="InterPro" id="IPR022419">
    <property type="entry name" value="Porphobilin_deaminase_cofac_BS"/>
</dbReference>
<evidence type="ECO:0000256" key="2">
    <source>
        <dbReference type="ARBA" id="ARBA00005638"/>
    </source>
</evidence>
<dbReference type="SUPFAM" id="SSF53850">
    <property type="entry name" value="Periplasmic binding protein-like II"/>
    <property type="match status" value="1"/>
</dbReference>
<keyword evidence="4 8" id="KW-0808">Transferase</keyword>
<comment type="cofactor">
    <cofactor evidence="1">
        <name>dipyrromethane</name>
        <dbReference type="ChEBI" id="CHEBI:60342"/>
    </cofactor>
</comment>
<feature type="domain" description="Porphobilinogen deaminase N-terminal" evidence="6">
    <location>
        <begin position="6"/>
        <end position="215"/>
    </location>
</feature>
<dbReference type="EC" id="2.5.1.61" evidence="3"/>
<dbReference type="GO" id="GO:0005737">
    <property type="term" value="C:cytoplasm"/>
    <property type="evidence" value="ECO:0007669"/>
    <property type="project" value="TreeGrafter"/>
</dbReference>
<dbReference type="FunFam" id="3.40.190.10:FF:000005">
    <property type="entry name" value="Porphobilinogen deaminase"/>
    <property type="match status" value="1"/>
</dbReference>
<evidence type="ECO:0000256" key="3">
    <source>
        <dbReference type="ARBA" id="ARBA00012655"/>
    </source>
</evidence>
<accession>A0AA48M1X8</accession>
<keyword evidence="5" id="KW-0627">Porphyrin biosynthesis</keyword>
<dbReference type="HAMAP" id="MF_00260">
    <property type="entry name" value="Porphobil_deam"/>
    <property type="match status" value="1"/>
</dbReference>
<dbReference type="AlphaFoldDB" id="A0AA48M1X8"/>
<evidence type="ECO:0000259" key="7">
    <source>
        <dbReference type="Pfam" id="PF03900"/>
    </source>
</evidence>
<dbReference type="PROSITE" id="PS00533">
    <property type="entry name" value="PORPHOBILINOGEN_DEAM"/>
    <property type="match status" value="1"/>
</dbReference>
<dbReference type="NCBIfam" id="TIGR00212">
    <property type="entry name" value="hemC"/>
    <property type="match status" value="1"/>
</dbReference>
<evidence type="ECO:0000313" key="8">
    <source>
        <dbReference type="EMBL" id="CAJ0863942.1"/>
    </source>
</evidence>
<dbReference type="GO" id="GO:0004418">
    <property type="term" value="F:hydroxymethylbilane synthase activity"/>
    <property type="evidence" value="ECO:0007669"/>
    <property type="project" value="UniProtKB-EC"/>
</dbReference>
<evidence type="ECO:0000256" key="1">
    <source>
        <dbReference type="ARBA" id="ARBA00001916"/>
    </source>
</evidence>
<feature type="domain" description="Porphobilinogen deaminase C-terminal" evidence="7">
    <location>
        <begin position="228"/>
        <end position="297"/>
    </location>
</feature>
<dbReference type="Pfam" id="PF03900">
    <property type="entry name" value="Porphobil_deamC"/>
    <property type="match status" value="1"/>
</dbReference>
<evidence type="ECO:0000256" key="5">
    <source>
        <dbReference type="ARBA" id="ARBA00023244"/>
    </source>
</evidence>
<dbReference type="PIRSF" id="PIRSF001438">
    <property type="entry name" value="4pyrrol_synth_OHMeBilane_synth"/>
    <property type="match status" value="1"/>
</dbReference>
<dbReference type="Pfam" id="PF01379">
    <property type="entry name" value="Porphobil_deam"/>
    <property type="match status" value="1"/>
</dbReference>
<reference evidence="8" key="1">
    <citation type="submission" date="2023-07" db="EMBL/GenBank/DDBJ databases">
        <authorList>
            <person name="Pelsma A.J. K."/>
        </authorList>
    </citation>
    <scope>NUCLEOTIDE SEQUENCE</scope>
</reference>
<evidence type="ECO:0000256" key="4">
    <source>
        <dbReference type="ARBA" id="ARBA00022679"/>
    </source>
</evidence>
<dbReference type="InterPro" id="IPR036803">
    <property type="entry name" value="Porphobilinogen_deaminase_C_sf"/>
</dbReference>
<comment type="similarity">
    <text evidence="2">Belongs to the HMBS family.</text>
</comment>
<evidence type="ECO:0000259" key="6">
    <source>
        <dbReference type="Pfam" id="PF01379"/>
    </source>
</evidence>
<dbReference type="PANTHER" id="PTHR11557:SF0">
    <property type="entry name" value="PORPHOBILINOGEN DEAMINASE"/>
    <property type="match status" value="1"/>
</dbReference>
<name>A0AA48M1X8_9ZZZZ</name>
<dbReference type="PRINTS" id="PR00151">
    <property type="entry name" value="PORPHBDMNASE"/>
</dbReference>
<dbReference type="EMBL" id="OY288114">
    <property type="protein sequence ID" value="CAJ0863942.1"/>
    <property type="molecule type" value="Genomic_DNA"/>
</dbReference>
<protein>
    <recommendedName>
        <fullName evidence="3">hydroxymethylbilane synthase</fullName>
        <ecNumber evidence="3">2.5.1.61</ecNumber>
    </recommendedName>
</protein>